<dbReference type="EMBL" id="JARKNE010000013">
    <property type="protein sequence ID" value="KAK5772401.1"/>
    <property type="molecule type" value="Genomic_DNA"/>
</dbReference>
<keyword evidence="3" id="KW-1185">Reference proteome</keyword>
<evidence type="ECO:0000313" key="2">
    <source>
        <dbReference type="EMBL" id="KAK5772401.1"/>
    </source>
</evidence>
<reference evidence="2 3" key="1">
    <citation type="submission" date="2023-03" db="EMBL/GenBank/DDBJ databases">
        <title>WGS of Gossypium arboreum.</title>
        <authorList>
            <person name="Yu D."/>
        </authorList>
    </citation>
    <scope>NUCLEOTIDE SEQUENCE [LARGE SCALE GENOMIC DNA]</scope>
    <source>
        <tissue evidence="2">Leaf</tissue>
    </source>
</reference>
<evidence type="ECO:0000256" key="1">
    <source>
        <dbReference type="SAM" id="MobiDB-lite"/>
    </source>
</evidence>
<feature type="region of interest" description="Disordered" evidence="1">
    <location>
        <begin position="25"/>
        <end position="57"/>
    </location>
</feature>
<name>A0ABR0MGJ4_GOSAR</name>
<protein>
    <submittedName>
        <fullName evidence="2">Uncharacterized protein</fullName>
    </submittedName>
</protein>
<comment type="caution">
    <text evidence="2">The sequence shown here is derived from an EMBL/GenBank/DDBJ whole genome shotgun (WGS) entry which is preliminary data.</text>
</comment>
<feature type="compositionally biased region" description="Polar residues" evidence="1">
    <location>
        <begin position="46"/>
        <end position="57"/>
    </location>
</feature>
<sequence length="107" mass="12305">MFYGNELFETPMLVQVEIRNYFESKQDSEESSISLGRKPIQESEDSANLPTLGSSNPELSIETLTWVVREVLEKVFEAKVREASETLQARCGFQTFFYFIVNLILTL</sequence>
<evidence type="ECO:0000313" key="3">
    <source>
        <dbReference type="Proteomes" id="UP001358586"/>
    </source>
</evidence>
<accession>A0ABR0MGJ4</accession>
<dbReference type="Proteomes" id="UP001358586">
    <property type="component" value="Chromosome 13"/>
</dbReference>
<organism evidence="2 3">
    <name type="scientific">Gossypium arboreum</name>
    <name type="common">Tree cotton</name>
    <name type="synonym">Gossypium nanking</name>
    <dbReference type="NCBI Taxonomy" id="29729"/>
    <lineage>
        <taxon>Eukaryota</taxon>
        <taxon>Viridiplantae</taxon>
        <taxon>Streptophyta</taxon>
        <taxon>Embryophyta</taxon>
        <taxon>Tracheophyta</taxon>
        <taxon>Spermatophyta</taxon>
        <taxon>Magnoliopsida</taxon>
        <taxon>eudicotyledons</taxon>
        <taxon>Gunneridae</taxon>
        <taxon>Pentapetalae</taxon>
        <taxon>rosids</taxon>
        <taxon>malvids</taxon>
        <taxon>Malvales</taxon>
        <taxon>Malvaceae</taxon>
        <taxon>Malvoideae</taxon>
        <taxon>Gossypium</taxon>
    </lineage>
</organism>
<gene>
    <name evidence="2" type="ORF">PVK06_048689</name>
</gene>
<proteinExistence type="predicted"/>